<organism evidence="1 2">
    <name type="scientific">Penicillium expansum</name>
    <name type="common">Blue mold rot fungus</name>
    <dbReference type="NCBI Taxonomy" id="27334"/>
    <lineage>
        <taxon>Eukaryota</taxon>
        <taxon>Fungi</taxon>
        <taxon>Dikarya</taxon>
        <taxon>Ascomycota</taxon>
        <taxon>Pezizomycotina</taxon>
        <taxon>Eurotiomycetes</taxon>
        <taxon>Eurotiomycetidae</taxon>
        <taxon>Eurotiales</taxon>
        <taxon>Aspergillaceae</taxon>
        <taxon>Penicillium</taxon>
    </lineage>
</organism>
<dbReference type="RefSeq" id="XP_016598895.1">
    <property type="nucleotide sequence ID" value="XM_016737459.1"/>
</dbReference>
<dbReference type="GeneID" id="27672878"/>
<accession>A0A0A2KHP2</accession>
<evidence type="ECO:0000313" key="2">
    <source>
        <dbReference type="Proteomes" id="UP000030143"/>
    </source>
</evidence>
<dbReference type="Proteomes" id="UP000030143">
    <property type="component" value="Unassembled WGS sequence"/>
</dbReference>
<keyword evidence="2" id="KW-1185">Reference proteome</keyword>
<comment type="caution">
    <text evidence="1">The sequence shown here is derived from an EMBL/GenBank/DDBJ whole genome shotgun (WGS) entry which is preliminary data.</text>
</comment>
<proteinExistence type="predicted"/>
<dbReference type="HOGENOM" id="CLU_2868378_0_0_1"/>
<reference evidence="1 2" key="1">
    <citation type="journal article" date="2015" name="Mol. Plant Microbe Interact.">
        <title>Genome, transcriptome, and functional analyses of Penicillium expansum provide new insights into secondary metabolism and pathogenicity.</title>
        <authorList>
            <person name="Ballester A.R."/>
            <person name="Marcet-Houben M."/>
            <person name="Levin E."/>
            <person name="Sela N."/>
            <person name="Selma-Lazaro C."/>
            <person name="Carmona L."/>
            <person name="Wisniewski M."/>
            <person name="Droby S."/>
            <person name="Gonzalez-Candelas L."/>
            <person name="Gabaldon T."/>
        </authorList>
    </citation>
    <scope>NUCLEOTIDE SEQUENCE [LARGE SCALE GENOMIC DNA]</scope>
    <source>
        <strain evidence="1 2">MD-8</strain>
    </source>
</reference>
<dbReference type="VEuPathDB" id="FungiDB:PEXP_074080"/>
<dbReference type="AlphaFoldDB" id="A0A0A2KHP2"/>
<name>A0A0A2KHP2_PENEN</name>
<sequence>MFPRCFRDYIVQSFGHRIISVSQLSLLIDRNRFLHRQLWNIPTIWTDCLDRIYNHHHDIQVESP</sequence>
<evidence type="ECO:0000313" key="1">
    <source>
        <dbReference type="EMBL" id="KGO57207.1"/>
    </source>
</evidence>
<protein>
    <submittedName>
        <fullName evidence="1">Uncharacterized protein</fullName>
    </submittedName>
</protein>
<gene>
    <name evidence="1" type="ORF">PEX2_001810</name>
</gene>
<dbReference type="EMBL" id="JQFZ01000152">
    <property type="protein sequence ID" value="KGO57207.1"/>
    <property type="molecule type" value="Genomic_DNA"/>
</dbReference>